<keyword evidence="2 10" id="KW-0963">Cytoplasm</keyword>
<dbReference type="OrthoDB" id="9806408at2"/>
<proteinExistence type="inferred from homology"/>
<evidence type="ECO:0000256" key="6">
    <source>
        <dbReference type="ARBA" id="ARBA00023209"/>
    </source>
</evidence>
<dbReference type="PANTHER" id="PTHR30100">
    <property type="entry name" value="FATTY ACID/PHOSPHOLIPID SYNTHESIS PROTEIN PLSX"/>
    <property type="match status" value="1"/>
</dbReference>
<evidence type="ECO:0000256" key="2">
    <source>
        <dbReference type="ARBA" id="ARBA00022490"/>
    </source>
</evidence>
<comment type="subunit">
    <text evidence="9 10">Homodimer. Probably interacts with PlsY.</text>
</comment>
<keyword evidence="5 10" id="KW-0443">Lipid metabolism</keyword>
<reference evidence="11 12" key="1">
    <citation type="journal article" date="2014" name="Genome Announc.">
        <title>Draft Genome Sequence of Fervidicella metallireducens Strain AeBT, an Iron-Reducing Thermoanaerobe from the Great Artesian Basin.</title>
        <authorList>
            <person name="Patel B.K."/>
        </authorList>
    </citation>
    <scope>NUCLEOTIDE SEQUENCE [LARGE SCALE GENOMIC DNA]</scope>
    <source>
        <strain evidence="11 12">AeB</strain>
    </source>
</reference>
<evidence type="ECO:0000256" key="9">
    <source>
        <dbReference type="ARBA" id="ARBA00046608"/>
    </source>
</evidence>
<evidence type="ECO:0000256" key="3">
    <source>
        <dbReference type="ARBA" id="ARBA00022516"/>
    </source>
</evidence>
<comment type="function">
    <text evidence="10">Catalyzes the reversible formation of acyl-phosphate (acyl-PO(4)) from acyl-[acyl-carrier-protein] (acyl-ACP). This enzyme utilizes acyl-ACP as fatty acyl donor, but not acyl-CoA.</text>
</comment>
<dbReference type="Pfam" id="PF02504">
    <property type="entry name" value="FA_synthesis"/>
    <property type="match status" value="1"/>
</dbReference>
<evidence type="ECO:0000256" key="4">
    <source>
        <dbReference type="ARBA" id="ARBA00022679"/>
    </source>
</evidence>
<dbReference type="PIRSF" id="PIRSF002465">
    <property type="entry name" value="Phsphlp_syn_PlsX"/>
    <property type="match status" value="1"/>
</dbReference>
<keyword evidence="11" id="KW-0012">Acyltransferase</keyword>
<dbReference type="GO" id="GO:0008654">
    <property type="term" value="P:phospholipid biosynthetic process"/>
    <property type="evidence" value="ECO:0007669"/>
    <property type="project" value="UniProtKB-KW"/>
</dbReference>
<dbReference type="AlphaFoldDB" id="A0A017RWZ3"/>
<keyword evidence="12" id="KW-1185">Reference proteome</keyword>
<evidence type="ECO:0000256" key="10">
    <source>
        <dbReference type="HAMAP-Rule" id="MF_00019"/>
    </source>
</evidence>
<evidence type="ECO:0000256" key="7">
    <source>
        <dbReference type="ARBA" id="ARBA00023264"/>
    </source>
</evidence>
<dbReference type="GO" id="GO:0005737">
    <property type="term" value="C:cytoplasm"/>
    <property type="evidence" value="ECO:0007669"/>
    <property type="project" value="UniProtKB-SubCell"/>
</dbReference>
<evidence type="ECO:0000256" key="1">
    <source>
        <dbReference type="ARBA" id="ARBA00001232"/>
    </source>
</evidence>
<dbReference type="UniPathway" id="UPA00085"/>
<dbReference type="NCBIfam" id="TIGR00182">
    <property type="entry name" value="plsX"/>
    <property type="match status" value="1"/>
</dbReference>
<dbReference type="SUPFAM" id="SSF53659">
    <property type="entry name" value="Isocitrate/Isopropylmalate dehydrogenase-like"/>
    <property type="match status" value="1"/>
</dbReference>
<keyword evidence="6 10" id="KW-0594">Phospholipid biosynthesis</keyword>
<dbReference type="Proteomes" id="UP000019681">
    <property type="component" value="Unassembled WGS sequence"/>
</dbReference>
<protein>
    <recommendedName>
        <fullName evidence="8 10">Phosphate acyltransferase</fullName>
        <ecNumber evidence="8 10">2.3.1.274</ecNumber>
    </recommendedName>
    <alternativeName>
        <fullName evidence="10">Acyl-ACP phosphotransacylase</fullName>
    </alternativeName>
    <alternativeName>
        <fullName evidence="10">Acyl-[acyl-carrier-protein]--phosphate acyltransferase</fullName>
    </alternativeName>
    <alternativeName>
        <fullName evidence="10">Phosphate-acyl-ACP acyltransferase</fullName>
    </alternativeName>
</protein>
<name>A0A017RWZ3_9CLOT</name>
<organism evidence="11 12">
    <name type="scientific">Fervidicella metallireducens AeB</name>
    <dbReference type="NCBI Taxonomy" id="1403537"/>
    <lineage>
        <taxon>Bacteria</taxon>
        <taxon>Bacillati</taxon>
        <taxon>Bacillota</taxon>
        <taxon>Clostridia</taxon>
        <taxon>Eubacteriales</taxon>
        <taxon>Clostridiaceae</taxon>
        <taxon>Fervidicella</taxon>
    </lineage>
</organism>
<dbReference type="GO" id="GO:0006633">
    <property type="term" value="P:fatty acid biosynthetic process"/>
    <property type="evidence" value="ECO:0007669"/>
    <property type="project" value="UniProtKB-UniRule"/>
</dbReference>
<keyword evidence="4 10" id="KW-0808">Transferase</keyword>
<dbReference type="InterPro" id="IPR012281">
    <property type="entry name" value="Phospholipid_synth_PlsX-like"/>
</dbReference>
<gene>
    <name evidence="10" type="primary">plsX</name>
    <name evidence="11" type="ORF">Q428_03235</name>
</gene>
<dbReference type="InterPro" id="IPR003664">
    <property type="entry name" value="FA_synthesis"/>
</dbReference>
<evidence type="ECO:0000313" key="11">
    <source>
        <dbReference type="EMBL" id="EYE89303.1"/>
    </source>
</evidence>
<dbReference type="GO" id="GO:0043811">
    <property type="term" value="F:phosphate:acyl-[acyl carrier protein] acyltransferase activity"/>
    <property type="evidence" value="ECO:0007669"/>
    <property type="project" value="UniProtKB-UniRule"/>
</dbReference>
<sequence length="330" mass="35665">MKIVIDAMGGDNAPYEIVKGAIEASKEFKTDIILVGDSNKIEEALNNYGLDKNNFEIVHTSEVITNEDSPTISIRRKKDSSMVVGMKLVKEGKADAFISAGNTGALLAGGLFVIGRIKGIDRPALTPVIPGKNGHFLLMDAGANAECKSINILQFALMGSIYSKKVLKKDNPSVGLVNIGAEEEKGTEFTKECFKLLRESTLNFKGNIEGRYIPDGDIDVVVCDGFTGNIILKLYEGVSQTIFKILKEEILSSFTTKLGGLLLKPVFSKFKKKFDYTEHGGAILLGIDGLVIKAHGSSNAKAIKNAIKQAILCIEGNVVNSIKSEIEHIN</sequence>
<dbReference type="EC" id="2.3.1.274" evidence="8 10"/>
<dbReference type="HAMAP" id="MF_00019">
    <property type="entry name" value="PlsX"/>
    <property type="match status" value="1"/>
</dbReference>
<comment type="pathway">
    <text evidence="10">Lipid metabolism; phospholipid metabolism.</text>
</comment>
<keyword evidence="7 10" id="KW-1208">Phospholipid metabolism</keyword>
<evidence type="ECO:0000256" key="5">
    <source>
        <dbReference type="ARBA" id="ARBA00023098"/>
    </source>
</evidence>
<accession>A0A017RWZ3</accession>
<comment type="subcellular location">
    <subcellularLocation>
        <location evidence="10">Cytoplasm</location>
    </subcellularLocation>
    <text evidence="10">Associated with the membrane possibly through PlsY.</text>
</comment>
<comment type="catalytic activity">
    <reaction evidence="1 10">
        <text>a fatty acyl-[ACP] + phosphate = an acyl phosphate + holo-[ACP]</text>
        <dbReference type="Rhea" id="RHEA:42292"/>
        <dbReference type="Rhea" id="RHEA-COMP:9685"/>
        <dbReference type="Rhea" id="RHEA-COMP:14125"/>
        <dbReference type="ChEBI" id="CHEBI:43474"/>
        <dbReference type="ChEBI" id="CHEBI:59918"/>
        <dbReference type="ChEBI" id="CHEBI:64479"/>
        <dbReference type="ChEBI" id="CHEBI:138651"/>
        <dbReference type="EC" id="2.3.1.274"/>
    </reaction>
</comment>
<dbReference type="STRING" id="1403537.Q428_03235"/>
<dbReference type="PANTHER" id="PTHR30100:SF1">
    <property type="entry name" value="PHOSPHATE ACYLTRANSFERASE"/>
    <property type="match status" value="1"/>
</dbReference>
<comment type="similarity">
    <text evidence="10">Belongs to the PlsX family.</text>
</comment>
<evidence type="ECO:0000256" key="8">
    <source>
        <dbReference type="ARBA" id="ARBA00024069"/>
    </source>
</evidence>
<dbReference type="Gene3D" id="3.40.718.10">
    <property type="entry name" value="Isopropylmalate Dehydrogenase"/>
    <property type="match status" value="1"/>
</dbReference>
<comment type="caution">
    <text evidence="11">The sequence shown here is derived from an EMBL/GenBank/DDBJ whole genome shotgun (WGS) entry which is preliminary data.</text>
</comment>
<evidence type="ECO:0000313" key="12">
    <source>
        <dbReference type="Proteomes" id="UP000019681"/>
    </source>
</evidence>
<dbReference type="RefSeq" id="WP_035378098.1">
    <property type="nucleotide sequence ID" value="NZ_AZQP01000006.1"/>
</dbReference>
<dbReference type="EMBL" id="AZQP01000006">
    <property type="protein sequence ID" value="EYE89303.1"/>
    <property type="molecule type" value="Genomic_DNA"/>
</dbReference>
<keyword evidence="3 10" id="KW-0444">Lipid biosynthesis</keyword>